<dbReference type="AlphaFoldDB" id="A0A382DIM8"/>
<proteinExistence type="predicted"/>
<dbReference type="SUPFAM" id="SSF69118">
    <property type="entry name" value="AhpD-like"/>
    <property type="match status" value="1"/>
</dbReference>
<evidence type="ECO:0000313" key="2">
    <source>
        <dbReference type="EMBL" id="SVB37473.1"/>
    </source>
</evidence>
<dbReference type="InterPro" id="IPR029032">
    <property type="entry name" value="AhpD-like"/>
</dbReference>
<organism evidence="2">
    <name type="scientific">marine metagenome</name>
    <dbReference type="NCBI Taxonomy" id="408172"/>
    <lineage>
        <taxon>unclassified sequences</taxon>
        <taxon>metagenomes</taxon>
        <taxon>ecological metagenomes</taxon>
    </lineage>
</organism>
<protein>
    <recommendedName>
        <fullName evidence="1">Carboxymuconolactone decarboxylase-like domain-containing protein</fullName>
    </recommendedName>
</protein>
<dbReference type="InterPro" id="IPR003779">
    <property type="entry name" value="CMD-like"/>
</dbReference>
<sequence length="81" mass="9064">MPWIKTIQEDEATGPLAKIYGATMRSWGGVDNIIKAHSLNMAALRSLMLFYKGLMHGDCDLTLTQREMIAVTVSVLNECEY</sequence>
<gene>
    <name evidence="2" type="ORF">METZ01_LOCUS190327</name>
</gene>
<accession>A0A382DIM8</accession>
<reference evidence="2" key="1">
    <citation type="submission" date="2018-05" db="EMBL/GenBank/DDBJ databases">
        <authorList>
            <person name="Lanie J.A."/>
            <person name="Ng W.-L."/>
            <person name="Kazmierczak K.M."/>
            <person name="Andrzejewski T.M."/>
            <person name="Davidsen T.M."/>
            <person name="Wayne K.J."/>
            <person name="Tettelin H."/>
            <person name="Glass J.I."/>
            <person name="Rusch D."/>
            <person name="Podicherti R."/>
            <person name="Tsui H.-C.T."/>
            <person name="Winkler M.E."/>
        </authorList>
    </citation>
    <scope>NUCLEOTIDE SEQUENCE</scope>
</reference>
<name>A0A382DIM8_9ZZZZ</name>
<feature type="domain" description="Carboxymuconolactone decarboxylase-like" evidence="1">
    <location>
        <begin position="43"/>
        <end position="81"/>
    </location>
</feature>
<dbReference type="EMBL" id="UINC01039253">
    <property type="protein sequence ID" value="SVB37473.1"/>
    <property type="molecule type" value="Genomic_DNA"/>
</dbReference>
<dbReference type="GO" id="GO:0051920">
    <property type="term" value="F:peroxiredoxin activity"/>
    <property type="evidence" value="ECO:0007669"/>
    <property type="project" value="InterPro"/>
</dbReference>
<dbReference type="Gene3D" id="1.20.1290.10">
    <property type="entry name" value="AhpD-like"/>
    <property type="match status" value="1"/>
</dbReference>
<evidence type="ECO:0000259" key="1">
    <source>
        <dbReference type="Pfam" id="PF02627"/>
    </source>
</evidence>
<dbReference type="Pfam" id="PF02627">
    <property type="entry name" value="CMD"/>
    <property type="match status" value="1"/>
</dbReference>